<dbReference type="InterPro" id="IPR051789">
    <property type="entry name" value="Bact_Polyamine_Transport"/>
</dbReference>
<keyword evidence="6 8" id="KW-1133">Transmembrane helix</keyword>
<proteinExistence type="inferred from homology"/>
<evidence type="ECO:0000259" key="9">
    <source>
        <dbReference type="PROSITE" id="PS50928"/>
    </source>
</evidence>
<dbReference type="RefSeq" id="WP_199869721.1">
    <property type="nucleotide sequence ID" value="NZ_JAAGPU010000011.1"/>
</dbReference>
<dbReference type="SUPFAM" id="SSF161098">
    <property type="entry name" value="MetI-like"/>
    <property type="match status" value="1"/>
</dbReference>
<sequence>MKNKIGIISKIYTTLIYMFLYLPIVVLIVFSFNSSKLNATWTGFTLDWYKKLITNDQILMALKNSLIIGFISTFFAVIIGTLAAVGMYRYKFKGKKAIEGLLYVPVVIPEIVMGISMLVFFSMLNLEAGLTTLILSHITFCIGYVVVVVRARLEGFDNSIEEAALDLGATPWQTLTKVTLPIISPGIIAGGLLAFTLSLDDVIISFFAAGPESNTLPLKIFSMVKFGVTPEINALSTVMMVFTLTIVIVAEGIRRNVLKNKKIKKVITFIAIVLVIFGAGFTMFSGKTATPKETLNIFTWSEFLPESVVEEFEREYNVNVNYMTFSSNEEMLAKLMGGNVPYDLIITSDYAIEVMIKQNLVQELDKSNIPNMSNIDENVLNLDFDPGNKYSFPYMWGGNYIVVDRSKIDKDITSFEDMWDPQFKNSMVVLDDPRVMIGVALQKNGCSINTKNPKELEKAKQDLVKLMPNIKAFDSESPKTLLINGEASIGYVWGTEAYLAKLENPNLETILTKEGVVPQYDNFVVPKTAKNKALAEKFINYIYDPQVSLQVSEEFPYANPNKEAQKLMSKEKLENIAVYPPREAVEKNELIKDVGEATKLYDEIWTQIKNSKK</sequence>
<evidence type="ECO:0000256" key="6">
    <source>
        <dbReference type="ARBA" id="ARBA00022989"/>
    </source>
</evidence>
<feature type="transmembrane region" description="Helical" evidence="8">
    <location>
        <begin position="266"/>
        <end position="284"/>
    </location>
</feature>
<dbReference type="CDD" id="cd13590">
    <property type="entry name" value="PBP2_PotD_PotF_like"/>
    <property type="match status" value="1"/>
</dbReference>
<evidence type="ECO:0000256" key="7">
    <source>
        <dbReference type="ARBA" id="ARBA00023136"/>
    </source>
</evidence>
<feature type="transmembrane region" description="Helical" evidence="8">
    <location>
        <begin position="12"/>
        <end position="32"/>
    </location>
</feature>
<dbReference type="CDD" id="cd06261">
    <property type="entry name" value="TM_PBP2"/>
    <property type="match status" value="1"/>
</dbReference>
<evidence type="ECO:0000256" key="3">
    <source>
        <dbReference type="ARBA" id="ARBA00022448"/>
    </source>
</evidence>
<gene>
    <name evidence="10" type="ORF">G3M99_07480</name>
</gene>
<dbReference type="InterPro" id="IPR001188">
    <property type="entry name" value="Sperm_putr-bd"/>
</dbReference>
<keyword evidence="4" id="KW-1003">Cell membrane</keyword>
<comment type="caution">
    <text evidence="10">The sequence shown here is derived from an EMBL/GenBank/DDBJ whole genome shotgun (WGS) entry which is preliminary data.</text>
</comment>
<dbReference type="Proteomes" id="UP000481872">
    <property type="component" value="Unassembled WGS sequence"/>
</dbReference>
<organism evidence="10 11">
    <name type="scientific">Clostridium senegalense</name>
    <dbReference type="NCBI Taxonomy" id="1465809"/>
    <lineage>
        <taxon>Bacteria</taxon>
        <taxon>Bacillati</taxon>
        <taxon>Bacillota</taxon>
        <taxon>Clostridia</taxon>
        <taxon>Eubacteriales</taxon>
        <taxon>Clostridiaceae</taxon>
        <taxon>Clostridium</taxon>
    </lineage>
</organism>
<protein>
    <submittedName>
        <fullName evidence="10">Extracellular solute-binding protein</fullName>
    </submittedName>
</protein>
<keyword evidence="7 8" id="KW-0472">Membrane</keyword>
<keyword evidence="5 8" id="KW-0812">Transmembrane</keyword>
<evidence type="ECO:0000256" key="8">
    <source>
        <dbReference type="RuleBase" id="RU363032"/>
    </source>
</evidence>
<evidence type="ECO:0000256" key="2">
    <source>
        <dbReference type="ARBA" id="ARBA00007069"/>
    </source>
</evidence>
<comment type="subcellular location">
    <subcellularLocation>
        <location evidence="1 8">Cell membrane</location>
        <topology evidence="1 8">Multi-pass membrane protein</topology>
    </subcellularLocation>
</comment>
<evidence type="ECO:0000256" key="1">
    <source>
        <dbReference type="ARBA" id="ARBA00004651"/>
    </source>
</evidence>
<comment type="similarity">
    <text evidence="2">Belongs to the binding-protein-dependent transport system permease family. CysTW subfamily.</text>
</comment>
<accession>A0A6M0H276</accession>
<evidence type="ECO:0000256" key="5">
    <source>
        <dbReference type="ARBA" id="ARBA00022692"/>
    </source>
</evidence>
<feature type="transmembrane region" description="Helical" evidence="8">
    <location>
        <begin position="187"/>
        <end position="209"/>
    </location>
</feature>
<feature type="transmembrane region" description="Helical" evidence="8">
    <location>
        <begin position="100"/>
        <end position="124"/>
    </location>
</feature>
<dbReference type="Pfam" id="PF00528">
    <property type="entry name" value="BPD_transp_1"/>
    <property type="match status" value="1"/>
</dbReference>
<dbReference type="SUPFAM" id="SSF53850">
    <property type="entry name" value="Periplasmic binding protein-like II"/>
    <property type="match status" value="1"/>
</dbReference>
<dbReference type="InterPro" id="IPR035906">
    <property type="entry name" value="MetI-like_sf"/>
</dbReference>
<feature type="transmembrane region" description="Helical" evidence="8">
    <location>
        <begin position="232"/>
        <end position="254"/>
    </location>
</feature>
<dbReference type="PANTHER" id="PTHR43848:SF2">
    <property type="entry name" value="PUTRESCINE TRANSPORT SYSTEM PERMEASE PROTEIN POTI"/>
    <property type="match status" value="1"/>
</dbReference>
<dbReference type="EMBL" id="JAAGPU010000011">
    <property type="protein sequence ID" value="NEU04709.1"/>
    <property type="molecule type" value="Genomic_DNA"/>
</dbReference>
<dbReference type="PROSITE" id="PS50928">
    <property type="entry name" value="ABC_TM1"/>
    <property type="match status" value="1"/>
</dbReference>
<evidence type="ECO:0000313" key="11">
    <source>
        <dbReference type="Proteomes" id="UP000481872"/>
    </source>
</evidence>
<dbReference type="GO" id="GO:0055085">
    <property type="term" value="P:transmembrane transport"/>
    <property type="evidence" value="ECO:0007669"/>
    <property type="project" value="InterPro"/>
</dbReference>
<dbReference type="PRINTS" id="PR00909">
    <property type="entry name" value="SPERMDNBNDNG"/>
</dbReference>
<keyword evidence="3 8" id="KW-0813">Transport</keyword>
<feature type="domain" description="ABC transmembrane type-1" evidence="9">
    <location>
        <begin position="62"/>
        <end position="250"/>
    </location>
</feature>
<dbReference type="Gene3D" id="1.10.3720.10">
    <property type="entry name" value="MetI-like"/>
    <property type="match status" value="1"/>
</dbReference>
<dbReference type="Gene3D" id="3.40.190.10">
    <property type="entry name" value="Periplasmic binding protein-like II"/>
    <property type="match status" value="2"/>
</dbReference>
<dbReference type="AlphaFoldDB" id="A0A6M0H276"/>
<dbReference type="GO" id="GO:0015846">
    <property type="term" value="P:polyamine transport"/>
    <property type="evidence" value="ECO:0007669"/>
    <property type="project" value="InterPro"/>
</dbReference>
<keyword evidence="11" id="KW-1185">Reference proteome</keyword>
<dbReference type="GO" id="GO:0042597">
    <property type="term" value="C:periplasmic space"/>
    <property type="evidence" value="ECO:0007669"/>
    <property type="project" value="InterPro"/>
</dbReference>
<dbReference type="PANTHER" id="PTHR43848">
    <property type="entry name" value="PUTRESCINE TRANSPORT SYSTEM PERMEASE PROTEIN POTI"/>
    <property type="match status" value="1"/>
</dbReference>
<dbReference type="GO" id="GO:0005886">
    <property type="term" value="C:plasma membrane"/>
    <property type="evidence" value="ECO:0007669"/>
    <property type="project" value="UniProtKB-SubCell"/>
</dbReference>
<dbReference type="Pfam" id="PF13416">
    <property type="entry name" value="SBP_bac_8"/>
    <property type="match status" value="1"/>
</dbReference>
<dbReference type="InterPro" id="IPR000515">
    <property type="entry name" value="MetI-like"/>
</dbReference>
<feature type="transmembrane region" description="Helical" evidence="8">
    <location>
        <begin position="66"/>
        <end position="88"/>
    </location>
</feature>
<dbReference type="InterPro" id="IPR006059">
    <property type="entry name" value="SBP"/>
</dbReference>
<feature type="transmembrane region" description="Helical" evidence="8">
    <location>
        <begin position="130"/>
        <end position="149"/>
    </location>
</feature>
<reference evidence="10 11" key="1">
    <citation type="submission" date="2020-02" db="EMBL/GenBank/DDBJ databases">
        <title>Genome assembly of a novel Clostridium senegalense strain.</title>
        <authorList>
            <person name="Gupta T.B."/>
            <person name="Jauregui R."/>
            <person name="Maclean P."/>
            <person name="Nawarathana A."/>
            <person name="Brightwell G."/>
        </authorList>
    </citation>
    <scope>NUCLEOTIDE SEQUENCE [LARGE SCALE GENOMIC DNA]</scope>
    <source>
        <strain evidence="10 11">AGRFS4</strain>
    </source>
</reference>
<evidence type="ECO:0000256" key="4">
    <source>
        <dbReference type="ARBA" id="ARBA00022475"/>
    </source>
</evidence>
<evidence type="ECO:0000313" key="10">
    <source>
        <dbReference type="EMBL" id="NEU04709.1"/>
    </source>
</evidence>
<dbReference type="GO" id="GO:0019808">
    <property type="term" value="F:polyamine binding"/>
    <property type="evidence" value="ECO:0007669"/>
    <property type="project" value="InterPro"/>
</dbReference>
<name>A0A6M0H276_9CLOT</name>